<dbReference type="Proteomes" id="UP000320593">
    <property type="component" value="Unassembled WGS sequence"/>
</dbReference>
<evidence type="ECO:0000313" key="4">
    <source>
        <dbReference type="EMBL" id="TWI84673.1"/>
    </source>
</evidence>
<organism evidence="4 5">
    <name type="scientific">Roseibium hamelinense</name>
    <dbReference type="NCBI Taxonomy" id="150831"/>
    <lineage>
        <taxon>Bacteria</taxon>
        <taxon>Pseudomonadati</taxon>
        <taxon>Pseudomonadota</taxon>
        <taxon>Alphaproteobacteria</taxon>
        <taxon>Hyphomicrobiales</taxon>
        <taxon>Stappiaceae</taxon>
        <taxon>Roseibium</taxon>
    </lineage>
</organism>
<dbReference type="Gene3D" id="6.10.140.920">
    <property type="match status" value="1"/>
</dbReference>
<feature type="signal peptide" evidence="3">
    <location>
        <begin position="1"/>
        <end position="26"/>
    </location>
</feature>
<comment type="caution">
    <text evidence="4">The sequence shown here is derived from an EMBL/GenBank/DDBJ whole genome shotgun (WGS) entry which is preliminary data.</text>
</comment>
<feature type="coiled-coil region" evidence="1">
    <location>
        <begin position="102"/>
        <end position="157"/>
    </location>
</feature>
<evidence type="ECO:0000256" key="2">
    <source>
        <dbReference type="SAM" id="MobiDB-lite"/>
    </source>
</evidence>
<keyword evidence="5" id="KW-1185">Reference proteome</keyword>
<dbReference type="AlphaFoldDB" id="A0A562SU77"/>
<reference evidence="4 5" key="1">
    <citation type="submission" date="2019-07" db="EMBL/GenBank/DDBJ databases">
        <title>Genomic Encyclopedia of Archaeal and Bacterial Type Strains, Phase II (KMG-II): from individual species to whole genera.</title>
        <authorList>
            <person name="Goeker M."/>
        </authorList>
    </citation>
    <scope>NUCLEOTIDE SEQUENCE [LARGE SCALE GENOMIC DNA]</scope>
    <source>
        <strain evidence="4 5">ATCC BAA-252</strain>
    </source>
</reference>
<evidence type="ECO:0000256" key="3">
    <source>
        <dbReference type="SAM" id="SignalP"/>
    </source>
</evidence>
<keyword evidence="3" id="KW-0732">Signal</keyword>
<evidence type="ECO:0000313" key="5">
    <source>
        <dbReference type="Proteomes" id="UP000320593"/>
    </source>
</evidence>
<proteinExistence type="predicted"/>
<feature type="region of interest" description="Disordered" evidence="2">
    <location>
        <begin position="158"/>
        <end position="205"/>
    </location>
</feature>
<evidence type="ECO:0000256" key="1">
    <source>
        <dbReference type="SAM" id="Coils"/>
    </source>
</evidence>
<sequence>MMGSGSVLTGTLACAAIALWSASVQAGGLEKQISPQVKLELIAGDGSNGDLSLEELKASATERFMLIEADGDYLRLDKLKGTVSYCQESNDSWRCLPAPFAEQAYEAEIEDLAAEIDELTASVEDAEAGRQTAEDALETARETIASLQEDLADMRRQLSERSVPRRPGSAVDGTEPLSSLEEGAPDTRAADEPAQLPEDEEELERILSFSESAMRRFFGLMKELQQDFDQDQNGG</sequence>
<gene>
    <name evidence="4" type="ORF">JM93_03007</name>
</gene>
<name>A0A562SU77_9HYPH</name>
<dbReference type="OrthoDB" id="7870871at2"/>
<protein>
    <submittedName>
        <fullName evidence="4">Uncharacterized protein</fullName>
    </submittedName>
</protein>
<feature type="chain" id="PRO_5021880286" evidence="3">
    <location>
        <begin position="27"/>
        <end position="235"/>
    </location>
</feature>
<accession>A0A562SU77</accession>
<dbReference type="RefSeq" id="WP_145344760.1">
    <property type="nucleotide sequence ID" value="NZ_SMLY01000067.1"/>
</dbReference>
<keyword evidence="1" id="KW-0175">Coiled coil</keyword>
<dbReference type="EMBL" id="VLLF01000007">
    <property type="protein sequence ID" value="TWI84673.1"/>
    <property type="molecule type" value="Genomic_DNA"/>
</dbReference>